<dbReference type="Gene3D" id="1.25.10.10">
    <property type="entry name" value="Leucine-rich Repeat Variant"/>
    <property type="match status" value="1"/>
</dbReference>
<evidence type="ECO:0000313" key="2">
    <source>
        <dbReference type="EMBL" id="KAA6402681.1"/>
    </source>
</evidence>
<dbReference type="InterPro" id="IPR014768">
    <property type="entry name" value="GBD/FH3_dom"/>
</dbReference>
<proteinExistence type="predicted"/>
<dbReference type="InterPro" id="IPR010472">
    <property type="entry name" value="FH3_dom"/>
</dbReference>
<dbReference type="GO" id="GO:0016477">
    <property type="term" value="P:cell migration"/>
    <property type="evidence" value="ECO:0007669"/>
    <property type="project" value="TreeGrafter"/>
</dbReference>
<feature type="domain" description="GBD/FH3" evidence="1">
    <location>
        <begin position="16"/>
        <end position="289"/>
    </location>
</feature>
<dbReference type="InterPro" id="IPR043592">
    <property type="entry name" value="FMNL_animal"/>
</dbReference>
<evidence type="ECO:0000259" key="1">
    <source>
        <dbReference type="PROSITE" id="PS51232"/>
    </source>
</evidence>
<dbReference type="Proteomes" id="UP000324800">
    <property type="component" value="Unassembled WGS sequence"/>
</dbReference>
<gene>
    <name evidence="2" type="ORF">EZS28_001798</name>
</gene>
<reference evidence="2 3" key="1">
    <citation type="submission" date="2019-03" db="EMBL/GenBank/DDBJ databases">
        <title>Single cell metagenomics reveals metabolic interactions within the superorganism composed of flagellate Streblomastix strix and complex community of Bacteroidetes bacteria on its surface.</title>
        <authorList>
            <person name="Treitli S.C."/>
            <person name="Kolisko M."/>
            <person name="Husnik F."/>
            <person name="Keeling P."/>
            <person name="Hampl V."/>
        </authorList>
    </citation>
    <scope>NUCLEOTIDE SEQUENCE [LARGE SCALE GENOMIC DNA]</scope>
    <source>
        <strain evidence="2">ST1C</strain>
    </source>
</reference>
<dbReference type="PROSITE" id="PS51232">
    <property type="entry name" value="GBD_FH3"/>
    <property type="match status" value="1"/>
</dbReference>
<dbReference type="InterPro" id="IPR010473">
    <property type="entry name" value="GTPase-bd"/>
</dbReference>
<dbReference type="GO" id="GO:0051015">
    <property type="term" value="F:actin filament binding"/>
    <property type="evidence" value="ECO:0007669"/>
    <property type="project" value="TreeGrafter"/>
</dbReference>
<sequence>MSFFKKKTVDPSLDPYESMSDNEINQKYEEVLKELLFPPDKIQQMIQVQKRQGKIIMIKSKAQQPKGSTPIIIIKNLRSGLTKEHIQEMRVCLSMADESWLREFLNLNGVQSIMEAINSIINLPQISNLNMELLEECAMCYKAMMNNSIGIKGVVDYPGSMSQLILILDDQKCKDQFPKYFEAGTVVLDLLSALCLIPEEILENGQKIVLDAIDYLRYITRESLRFQGLIQQLGMEGTPESFKAKIVALINVILCKNEYSHQRIKLRMEFNQCGLDKIITVYDFYIYLY</sequence>
<dbReference type="GO" id="GO:0008360">
    <property type="term" value="P:regulation of cell shape"/>
    <property type="evidence" value="ECO:0007669"/>
    <property type="project" value="TreeGrafter"/>
</dbReference>
<dbReference type="SMART" id="SM01140">
    <property type="entry name" value="Drf_GBD"/>
    <property type="match status" value="1"/>
</dbReference>
<dbReference type="GO" id="GO:0031267">
    <property type="term" value="F:small GTPase binding"/>
    <property type="evidence" value="ECO:0007669"/>
    <property type="project" value="InterPro"/>
</dbReference>
<dbReference type="Pfam" id="PF06371">
    <property type="entry name" value="Drf_GBD"/>
    <property type="match status" value="1"/>
</dbReference>
<dbReference type="EMBL" id="SNRW01000202">
    <property type="protein sequence ID" value="KAA6402681.1"/>
    <property type="molecule type" value="Genomic_DNA"/>
</dbReference>
<protein>
    <submittedName>
        <fullName evidence="2">Putative actin binding protein</fullName>
    </submittedName>
</protein>
<dbReference type="AlphaFoldDB" id="A0A5J4X642"/>
<dbReference type="InterPro" id="IPR011989">
    <property type="entry name" value="ARM-like"/>
</dbReference>
<dbReference type="GO" id="GO:0005829">
    <property type="term" value="C:cytosol"/>
    <property type="evidence" value="ECO:0007669"/>
    <property type="project" value="TreeGrafter"/>
</dbReference>
<dbReference type="SUPFAM" id="SSF48371">
    <property type="entry name" value="ARM repeat"/>
    <property type="match status" value="1"/>
</dbReference>
<accession>A0A5J4X642</accession>
<comment type="caution">
    <text evidence="2">The sequence shown here is derived from an EMBL/GenBank/DDBJ whole genome shotgun (WGS) entry which is preliminary data.</text>
</comment>
<evidence type="ECO:0000313" key="3">
    <source>
        <dbReference type="Proteomes" id="UP000324800"/>
    </source>
</evidence>
<organism evidence="2 3">
    <name type="scientific">Streblomastix strix</name>
    <dbReference type="NCBI Taxonomy" id="222440"/>
    <lineage>
        <taxon>Eukaryota</taxon>
        <taxon>Metamonada</taxon>
        <taxon>Preaxostyla</taxon>
        <taxon>Oxymonadida</taxon>
        <taxon>Streblomastigidae</taxon>
        <taxon>Streblomastix</taxon>
    </lineage>
</organism>
<dbReference type="PANTHER" id="PTHR45857">
    <property type="entry name" value="FORMIN-LIKE PROTEIN"/>
    <property type="match status" value="1"/>
</dbReference>
<dbReference type="Pfam" id="PF06367">
    <property type="entry name" value="Drf_FH3"/>
    <property type="match status" value="1"/>
</dbReference>
<dbReference type="PANTHER" id="PTHR45857:SF4">
    <property type="entry name" value="FORMIN-LIKE PROTEIN"/>
    <property type="match status" value="1"/>
</dbReference>
<dbReference type="InterPro" id="IPR016024">
    <property type="entry name" value="ARM-type_fold"/>
</dbReference>
<name>A0A5J4X642_9EUKA</name>
<dbReference type="GO" id="GO:0030866">
    <property type="term" value="P:cortical actin cytoskeleton organization"/>
    <property type="evidence" value="ECO:0007669"/>
    <property type="project" value="TreeGrafter"/>
</dbReference>
<dbReference type="OrthoDB" id="26518at2759"/>